<dbReference type="EMBL" id="JASNQZ010000001">
    <property type="protein sequence ID" value="KAL0960844.1"/>
    <property type="molecule type" value="Genomic_DNA"/>
</dbReference>
<evidence type="ECO:0000313" key="2">
    <source>
        <dbReference type="Proteomes" id="UP001556367"/>
    </source>
</evidence>
<reference evidence="2" key="1">
    <citation type="submission" date="2024-06" db="EMBL/GenBank/DDBJ databases">
        <title>Multi-omics analyses provide insights into the biosynthesis of the anticancer antibiotic pleurotin in Hohenbuehelia grisea.</title>
        <authorList>
            <person name="Weaver J.A."/>
            <person name="Alberti F."/>
        </authorList>
    </citation>
    <scope>NUCLEOTIDE SEQUENCE [LARGE SCALE GENOMIC DNA]</scope>
    <source>
        <strain evidence="2">T-177</strain>
    </source>
</reference>
<evidence type="ECO:0008006" key="3">
    <source>
        <dbReference type="Google" id="ProtNLM"/>
    </source>
</evidence>
<keyword evidence="2" id="KW-1185">Reference proteome</keyword>
<name>A0ABR3JY31_9AGAR</name>
<comment type="caution">
    <text evidence="1">The sequence shown here is derived from an EMBL/GenBank/DDBJ whole genome shotgun (WGS) entry which is preliminary data.</text>
</comment>
<gene>
    <name evidence="1" type="ORF">HGRIS_005860</name>
</gene>
<evidence type="ECO:0000313" key="1">
    <source>
        <dbReference type="EMBL" id="KAL0960844.1"/>
    </source>
</evidence>
<protein>
    <recommendedName>
        <fullName evidence="3">Secreted protein</fullName>
    </recommendedName>
</protein>
<proteinExistence type="predicted"/>
<organism evidence="1 2">
    <name type="scientific">Hohenbuehelia grisea</name>
    <dbReference type="NCBI Taxonomy" id="104357"/>
    <lineage>
        <taxon>Eukaryota</taxon>
        <taxon>Fungi</taxon>
        <taxon>Dikarya</taxon>
        <taxon>Basidiomycota</taxon>
        <taxon>Agaricomycotina</taxon>
        <taxon>Agaricomycetes</taxon>
        <taxon>Agaricomycetidae</taxon>
        <taxon>Agaricales</taxon>
        <taxon>Pleurotineae</taxon>
        <taxon>Pleurotaceae</taxon>
        <taxon>Hohenbuehelia</taxon>
    </lineage>
</organism>
<sequence>MSNVKTLLCPRLAQTFVERIFLAALIAWVSLDRSLADTPRALNVLQFRTAPMYSACRSDLGQPVRRQFCTGRMKMITEDHIPHQRKLVPLLGRHPLIAHSISYPHDWDDRVMV</sequence>
<dbReference type="Proteomes" id="UP001556367">
    <property type="component" value="Unassembled WGS sequence"/>
</dbReference>
<accession>A0ABR3JY31</accession>